<accession>A0A8Q3SIC6</accession>
<reference evidence="3 4" key="2">
    <citation type="journal article" date="2003" name="Nature">
        <title>The male-specific region of the human Y chromosome is a mosaic of discrete sequence classes.</title>
        <authorList>
            <person name="Skaletsky H."/>
            <person name="Kuroda-Kawaguchi T."/>
            <person name="Minx P.J."/>
            <person name="Cordum H.S."/>
            <person name="Hillier L."/>
            <person name="Brown L.G."/>
            <person name="Repping S."/>
            <person name="Pyntikova T."/>
            <person name="Ali J."/>
            <person name="Bieri T."/>
            <person name="Chinwalla A."/>
            <person name="Delehaunty A."/>
            <person name="Delehaunty K."/>
            <person name="Du H."/>
            <person name="Fewell G."/>
            <person name="Fulton L."/>
            <person name="Fulton R."/>
            <person name="Graves T."/>
            <person name="Hou S.F."/>
            <person name="Latrielle P."/>
            <person name="Leonard S."/>
            <person name="Mardis E."/>
            <person name="Maupin R."/>
            <person name="McPherson J."/>
            <person name="Miner T."/>
            <person name="Nash W."/>
            <person name="Nguyen C."/>
            <person name="Ozersky P."/>
            <person name="Pepin K."/>
            <person name="Rock S."/>
            <person name="Rohlfing T."/>
            <person name="Scott K."/>
            <person name="Schultz B."/>
            <person name="Strong C."/>
            <person name="Tin-Wollam A."/>
            <person name="Yang S.P."/>
            <person name="Waterston R.H."/>
            <person name="Wilson R.K."/>
            <person name="Rozen S."/>
            <person name="Page D.C."/>
        </authorList>
    </citation>
    <scope>NUCLEOTIDE SEQUENCE [LARGE SCALE GENOMIC DNA]</scope>
</reference>
<dbReference type="EMBL" id="BX901885">
    <property type="status" value="NOT_ANNOTATED_CDS"/>
    <property type="molecule type" value="Genomic_DNA"/>
</dbReference>
<reference evidence="2" key="1">
    <citation type="journal article" date="2001" name="Nature">
        <title>Initial sequencing and analysis of the human genome.</title>
        <authorList>
            <consortium name="International Human Genome Sequencing Consortium"/>
            <person name="Lander E.S."/>
            <person name="Linton L.M."/>
            <person name="Birren B."/>
            <person name="Nusbaum C."/>
            <person name="Zody M.C."/>
            <person name="Baldwin J."/>
            <person name="Devon K."/>
            <person name="Dewar K."/>
            <person name="Doyle M."/>
            <person name="FitzHugh W."/>
            <person name="Funke R."/>
            <person name="Gage D."/>
            <person name="Harris K."/>
            <person name="Heaford A."/>
            <person name="Howland J."/>
            <person name="Kann L."/>
            <person name="Lehoczky J."/>
            <person name="LeVine R."/>
            <person name="McEwan P."/>
            <person name="McKernan K."/>
            <person name="Meldrim J."/>
            <person name="Mesirov J.P."/>
            <person name="Miranda C."/>
            <person name="Morris W."/>
            <person name="Naylor J."/>
            <person name="Raymond C."/>
            <person name="Rosetti M."/>
            <person name="Santos R."/>
            <person name="Sheridan A."/>
            <person name="Sougnez C."/>
            <person name="Stange-Thomann N."/>
            <person name="Stojanovic N."/>
            <person name="Subramanian A."/>
            <person name="Wyman D."/>
            <person name="Rogers J."/>
            <person name="Sulston J."/>
            <person name="Ainscough R."/>
            <person name="Beck S."/>
            <person name="Bentley D."/>
            <person name="Burton J."/>
            <person name="Clee C."/>
            <person name="Carter N."/>
            <person name="Coulson A."/>
            <person name="Deadman R."/>
            <person name="Deloukas P."/>
            <person name="Dunham A."/>
            <person name="Dunham I."/>
            <person name="Durbin R."/>
            <person name="French L."/>
            <person name="Grafham D."/>
            <person name="Gregory S."/>
            <person name="Hubbard T."/>
            <person name="Humphray S."/>
            <person name="Hunt A."/>
            <person name="Jones M."/>
            <person name="Lloyd C."/>
            <person name="McMurray A."/>
            <person name="Matthews L."/>
            <person name="Mercer S."/>
            <person name="Milne S."/>
            <person name="Mullikin J.C."/>
            <person name="Mungall A."/>
            <person name="Plumb R."/>
            <person name="Ross M."/>
            <person name="Shownkeen R."/>
            <person name="Sims S."/>
            <person name="Waterston R.H."/>
            <person name="Wilson R.K."/>
            <person name="Hillier L.W."/>
            <person name="McPherson J.D."/>
            <person name="Marra M.A."/>
            <person name="Mardis E.R."/>
            <person name="Fulton L.A."/>
            <person name="Chinwalla A.T."/>
            <person name="Pepin K.H."/>
            <person name="Gish W.R."/>
            <person name="Chissoe S.L."/>
            <person name="Wendl M.C."/>
            <person name="Delehaunty K.D."/>
            <person name="Miner T.L."/>
            <person name="Delehaunty A."/>
            <person name="Kramer J.B."/>
            <person name="Cook L.L."/>
            <person name="Fulton R.S."/>
            <person name="Johnson D.L."/>
            <person name="Minx P.J."/>
            <person name="Clifton S.W."/>
            <person name="Hawkins T."/>
            <person name="Branscomb E."/>
            <person name="Predki P."/>
            <person name="Richardson P."/>
            <person name="Wenning S."/>
            <person name="Slezak T."/>
            <person name="Doggett N."/>
            <person name="Cheng J.F."/>
            <person name="Olsen A."/>
            <person name="Lucas S."/>
            <person name="Elkin C."/>
            <person name="Uberbacher E."/>
            <person name="Frazier M."/>
            <person name="Gibbs R.A."/>
            <person name="Muzny D.M."/>
            <person name="Scherer S.E."/>
            <person name="Bouck J.B."/>
            <person name="Sodergren E.J."/>
            <person name="Worley K.C."/>
            <person name="Rives C.M."/>
            <person name="Gorrell J.H."/>
            <person name="Metzker M.L."/>
            <person name="Naylor S.L."/>
            <person name="Kucherlapati R.S."/>
            <person name="Nelson D.L."/>
            <person name="Weinstock G.M."/>
            <person name="Sakaki Y."/>
            <person name="Fujiyama A."/>
            <person name="Hattori M."/>
            <person name="Yada T."/>
            <person name="Toyoda A."/>
            <person name="Itoh T."/>
            <person name="Kawagoe C."/>
            <person name="Watanabe H."/>
            <person name="Totoki Y."/>
            <person name="Taylor T."/>
            <person name="Weissenbach J."/>
            <person name="Heilig R."/>
            <person name="Saurin W."/>
            <person name="Artiguenave F."/>
            <person name="Brottier P."/>
            <person name="Bruls T."/>
            <person name="Pelletier E."/>
            <person name="Robert C."/>
            <person name="Wincker P."/>
            <person name="Smith D.R."/>
            <person name="Doucette-Stamm L."/>
            <person name="Rubenfield M."/>
            <person name="Weinstock K."/>
            <person name="Lee H.M."/>
            <person name="Dubois J."/>
            <person name="Rosenthal A."/>
            <person name="Platzer M."/>
            <person name="Nyakatura G."/>
            <person name="Taudien S."/>
            <person name="Rump A."/>
            <person name="Yang H."/>
            <person name="Yu J."/>
            <person name="Wang J."/>
            <person name="Huang G."/>
            <person name="Gu J."/>
            <person name="Hood L."/>
            <person name="Rowen L."/>
            <person name="Madan A."/>
            <person name="Qin S."/>
            <person name="Davis R.W."/>
            <person name="Federspiel N.A."/>
            <person name="Abola A.P."/>
            <person name="Proctor M.J."/>
            <person name="Myers R.M."/>
            <person name="Schmutz J."/>
            <person name="Dickson M."/>
            <person name="Grimwood J."/>
            <person name="Cox D.R."/>
            <person name="Olson M.V."/>
            <person name="Kaul R."/>
            <person name="Raymond C."/>
            <person name="Shimizu N."/>
            <person name="Kawasaki K."/>
            <person name="Minoshima S."/>
            <person name="Evans G.A."/>
            <person name="Athanasiou M."/>
            <person name="Schultz R."/>
            <person name="Roe B.A."/>
            <person name="Chen F."/>
            <person name="Pan H."/>
            <person name="Ramser J."/>
            <person name="Lehrach H."/>
            <person name="Reinhardt R."/>
            <person name="McCombie W.R."/>
            <person name="de la Bastide M."/>
            <person name="Dedhia N."/>
            <person name="Blocker H."/>
            <person name="Hornischer K."/>
            <person name="Nordsiek G."/>
            <person name="Agarwala R."/>
            <person name="Aravind L."/>
            <person name="Bailey J.A."/>
            <person name="Bateman A."/>
            <person name="Batzoglou S."/>
            <person name="Birney E."/>
            <person name="Bork P."/>
            <person name="Brown D.G."/>
            <person name="Burge C.B."/>
            <person name="Cerutti L."/>
            <person name="Chen H.C."/>
            <person name="Church D."/>
            <person name="Clamp M."/>
            <person name="Copley R.R."/>
            <person name="Doerks T."/>
            <person name="Eddy S.R."/>
            <person name="Eichler E.E."/>
            <person name="Furey T.S."/>
            <person name="Galagan J."/>
            <person name="Gilbert J.G."/>
            <person name="Harmon C."/>
            <person name="Hayashizaki Y."/>
            <person name="Haussler D."/>
            <person name="Hermjakob H."/>
            <person name="Hokamp K."/>
            <person name="Jang W."/>
            <person name="Johnson L.S."/>
            <person name="Jones T.A."/>
            <person name="Kasif S."/>
            <person name="Kaspryzk A."/>
            <person name="Kennedy S."/>
            <person name="Kent W.J."/>
            <person name="Kitts P."/>
            <person name="Koonin E.V."/>
            <person name="Korf I."/>
            <person name="Kulp D."/>
            <person name="Lancet D."/>
            <person name="Lowe T.M."/>
            <person name="McLysaght A."/>
            <person name="Mikkelsen T."/>
            <person name="Moran J.V."/>
            <person name="Mulder N."/>
            <person name="Pollara V.J."/>
            <person name="Ponting C.P."/>
            <person name="Schuler G."/>
            <person name="Schultz J."/>
            <person name="Slater G."/>
            <person name="Smit A.F."/>
            <person name="Stupka E."/>
            <person name="Szustakowski J."/>
            <person name="Thierry-Mieg D."/>
            <person name="Thierry-Mieg J."/>
            <person name="Wagner L."/>
            <person name="Wallis J."/>
            <person name="Wheeler R."/>
            <person name="Williams A."/>
            <person name="Wolf Y.I."/>
            <person name="Wolfe K.H."/>
            <person name="Yang S.P."/>
            <person name="Yeh R.F."/>
            <person name="Collins F."/>
            <person name="Guyer M.S."/>
            <person name="Peterson J."/>
            <person name="Felsenfeld A."/>
            <person name="Wetterstrand K.A."/>
            <person name="Patrinos A."/>
            <person name="Morgan M.J."/>
            <person name="de Jong P."/>
            <person name="Catanese J.J."/>
            <person name="Osoegawa K."/>
            <person name="Shizuya H."/>
            <person name="Choi S."/>
            <person name="Chen Y.J."/>
        </authorList>
    </citation>
    <scope>NUCLEOTIDE SEQUENCE [LARGE SCALE GENOMIC DNA]</scope>
</reference>
<proteinExistence type="predicted"/>
<dbReference type="Proteomes" id="UP000005640">
    <property type="component" value="Chromosome X"/>
</dbReference>
<dbReference type="GeneTree" id="ENSGT00520000055993"/>
<keyword evidence="1" id="KW-0732">Signal</keyword>
<feature type="signal peptide" evidence="1">
    <location>
        <begin position="1"/>
        <end position="19"/>
    </location>
</feature>
<feature type="chain" id="PRO_5044693261" evidence="1">
    <location>
        <begin position="20"/>
        <end position="59"/>
    </location>
</feature>
<dbReference type="Ensembl" id="ENST00000696230.1">
    <property type="protein sequence ID" value="ENSP00000512496.1"/>
    <property type="gene ID" value="ENSG00000198223.19"/>
</dbReference>
<keyword evidence="4" id="KW-1185">Reference proteome</keyword>
<dbReference type="OpenTargets" id="ENSG00000198223"/>
<organism evidence="2 4">
    <name type="scientific">Homo sapiens</name>
    <name type="common">Human</name>
    <dbReference type="NCBI Taxonomy" id="9606"/>
    <lineage>
        <taxon>Eukaryota</taxon>
        <taxon>Metazoa</taxon>
        <taxon>Chordata</taxon>
        <taxon>Craniata</taxon>
        <taxon>Vertebrata</taxon>
        <taxon>Euteleostomi</taxon>
        <taxon>Mammalia</taxon>
        <taxon>Eutheria</taxon>
        <taxon>Euarchontoglires</taxon>
        <taxon>Primates</taxon>
        <taxon>Haplorrhini</taxon>
        <taxon>Catarrhini</taxon>
        <taxon>Hominidae</taxon>
        <taxon>Homo</taxon>
    </lineage>
</organism>
<dbReference type="EMBL" id="BX649553">
    <property type="status" value="NOT_ANNOTATED_CDS"/>
    <property type="molecule type" value="Genomic_DNA"/>
</dbReference>
<evidence type="ECO:0000313" key="3">
    <source>
        <dbReference type="Ensembl" id="ENSP00000518636.1"/>
    </source>
</evidence>
<name>A0A8Q3SIC6_HUMAN</name>
<dbReference type="Ensembl" id="ENST00000711135.1">
    <property type="protein sequence ID" value="ENSP00000518636.1"/>
    <property type="gene ID" value="ENSG00000292357.2"/>
</dbReference>
<protein>
    <submittedName>
        <fullName evidence="2">Colony stimulating factor 2 receptor subunit alpha</fullName>
    </submittedName>
</protein>
<evidence type="ECO:0000256" key="1">
    <source>
        <dbReference type="SAM" id="SignalP"/>
    </source>
</evidence>
<reference evidence="2" key="3">
    <citation type="journal article" date="2004" name="Nature">
        <title>Finishing the euchromatic sequence of the human genome.</title>
        <authorList>
            <consortium name="International Human Genome Sequencing Consortium"/>
        </authorList>
    </citation>
    <scope>NUCLEOTIDE SEQUENCE [LARGE SCALE GENOMIC DNA]</scope>
</reference>
<reference evidence="2" key="5">
    <citation type="submission" date="2025-05" db="UniProtKB">
        <authorList>
            <consortium name="Ensembl"/>
        </authorList>
    </citation>
    <scope>IDENTIFICATION</scope>
</reference>
<reference evidence="2 4" key="4">
    <citation type="journal article" date="2005" name="Nature">
        <title>The DNA sequence of the human X chromosome.</title>
        <authorList>
            <person name="Ross M.T."/>
            <person name="Grafham D.V."/>
            <person name="Coffey A.J."/>
            <person name="Scherer S."/>
            <person name="McLay K."/>
            <person name="Muzny D."/>
            <person name="Platzer M."/>
            <person name="Howell G.R."/>
            <person name="Burrows C."/>
            <person name="Bird C.P."/>
            <person name="Frankish A."/>
            <person name="Lovell F.L."/>
            <person name="Howe K.L."/>
            <person name="Ashurst J.L."/>
            <person name="Fulton R.S."/>
            <person name="Sudbrak R."/>
            <person name="Wen G."/>
            <person name="Jones M.C."/>
            <person name="Hurles M.E."/>
            <person name="Andrews T.D."/>
            <person name="Scott C.E."/>
            <person name="Searle S."/>
            <person name="Ramser J."/>
            <person name="Whittaker A."/>
            <person name="Deadman R."/>
            <person name="Carter N.P."/>
            <person name="Hunt S.E."/>
            <person name="Chen R."/>
            <person name="Cree A."/>
            <person name="Gunaratne P."/>
            <person name="Havlak P."/>
            <person name="Hodgson A."/>
            <person name="Metzker M.L."/>
            <person name="Richards S."/>
            <person name="Scott G."/>
            <person name="Steffen D."/>
            <person name="Sodergren E."/>
            <person name="Wheeler D.A."/>
            <person name="Worley K.C."/>
            <person name="Ainscough R."/>
            <person name="Ambrose K.D."/>
            <person name="Ansari-Lari M.A."/>
            <person name="Aradhya S."/>
            <person name="Ashwell R.I."/>
            <person name="Babbage A.K."/>
            <person name="Bagguley C.L."/>
            <person name="Ballabio A."/>
            <person name="Banerjee R."/>
            <person name="Barker G.E."/>
            <person name="Barlow K.F."/>
            <person name="Barrett I.P."/>
            <person name="Bates K.N."/>
            <person name="Beare D.M."/>
            <person name="Beasley H."/>
            <person name="Beasley O."/>
            <person name="Beck A."/>
            <person name="Bethel G."/>
            <person name="Blechschmidt K."/>
            <person name="Brady N."/>
            <person name="Bray-Allen S."/>
            <person name="Bridgeman A.M."/>
            <person name="Brown A.J."/>
            <person name="Brown M.J."/>
            <person name="Bonnin D."/>
            <person name="Bruford E.A."/>
            <person name="Buhay C."/>
            <person name="Burch P."/>
            <person name="Burford D."/>
            <person name="Burgess J."/>
            <person name="Burrill W."/>
            <person name="Burton J."/>
            <person name="Bye J.M."/>
            <person name="Carder C."/>
            <person name="Carrel L."/>
            <person name="Chako J."/>
            <person name="Chapman J.C."/>
            <person name="Chavez D."/>
            <person name="Chen E."/>
            <person name="Chen G."/>
            <person name="Chen Y."/>
            <person name="Chen Z."/>
            <person name="Chinault C."/>
            <person name="Ciccodicola A."/>
            <person name="Clark S.Y."/>
            <person name="Clarke G."/>
            <person name="Clee C.M."/>
            <person name="Clegg S."/>
            <person name="Clerc-Blankenburg K."/>
            <person name="Clifford K."/>
            <person name="Cobley V."/>
            <person name="Cole C.G."/>
            <person name="Conquer J.S."/>
            <person name="Corby N."/>
            <person name="Connor R.E."/>
            <person name="David R."/>
            <person name="Davies J."/>
            <person name="Davis C."/>
            <person name="Davis J."/>
            <person name="Delgado O."/>
            <person name="Deshazo D."/>
            <person name="Dhami P."/>
            <person name="Ding Y."/>
            <person name="Dinh H."/>
            <person name="Dodsworth S."/>
            <person name="Draper H."/>
            <person name="Dugan-Rocha S."/>
            <person name="Dunham A."/>
            <person name="Dunn M."/>
            <person name="Durbin K.J."/>
            <person name="Dutta I."/>
            <person name="Eades T."/>
            <person name="Ellwood M."/>
            <person name="Emery-Cohen A."/>
            <person name="Errington H."/>
            <person name="Evans K.L."/>
            <person name="Faulkner L."/>
            <person name="Francis F."/>
            <person name="Frankland J."/>
            <person name="Fraser A.E."/>
            <person name="Galgoczy P."/>
            <person name="Gilbert J."/>
            <person name="Gill R."/>
            <person name="Glockner G."/>
            <person name="Gregory S.G."/>
            <person name="Gribble S."/>
            <person name="Griffiths C."/>
            <person name="Grocock R."/>
            <person name="Gu Y."/>
            <person name="Gwilliam R."/>
            <person name="Hamilton C."/>
            <person name="Hart E.A."/>
            <person name="Hawes A."/>
            <person name="Heath P.D."/>
            <person name="Heitmann K."/>
            <person name="Hennig S."/>
            <person name="Hernandez J."/>
            <person name="Hinzmann B."/>
            <person name="Ho S."/>
            <person name="Hoffs M."/>
            <person name="Howden P.J."/>
            <person name="Huckle E.J."/>
            <person name="Hume J."/>
            <person name="Hunt P.J."/>
            <person name="Hunt A.R."/>
            <person name="Isherwood J."/>
            <person name="Jacob L."/>
            <person name="Johnson D."/>
            <person name="Jones S."/>
            <person name="de Jong P.J."/>
            <person name="Joseph S.S."/>
            <person name="Keenan S."/>
            <person name="Kelly S."/>
            <person name="Kershaw J.K."/>
            <person name="Khan Z."/>
            <person name="Kioschis P."/>
            <person name="Klages S."/>
            <person name="Knights A.J."/>
            <person name="Kosiura A."/>
            <person name="Kovar-Smith C."/>
            <person name="Laird G.K."/>
            <person name="Langford C."/>
            <person name="Lawlor S."/>
            <person name="Leversha M."/>
            <person name="Lewis L."/>
            <person name="Liu W."/>
            <person name="Lloyd C."/>
            <person name="Lloyd D.M."/>
            <person name="Loulseged H."/>
            <person name="Loveland J.E."/>
            <person name="Lovell J.D."/>
            <person name="Lozado R."/>
            <person name="Lu J."/>
            <person name="Lyne R."/>
            <person name="Ma J."/>
            <person name="Maheshwari M."/>
            <person name="Matthews L.H."/>
            <person name="McDowall J."/>
            <person name="McLaren S."/>
            <person name="McMurray A."/>
            <person name="Meidl P."/>
            <person name="Meitinger T."/>
            <person name="Milne S."/>
            <person name="Miner G."/>
            <person name="Mistry S.L."/>
            <person name="Morgan M."/>
            <person name="Morris S."/>
            <person name="Muller I."/>
            <person name="Mullikin J.C."/>
            <person name="Nguyen N."/>
            <person name="Nordsiek G."/>
            <person name="Nyakatura G."/>
            <person name="O'Dell C.N."/>
            <person name="Okwuonu G."/>
            <person name="Palmer S."/>
            <person name="Pandian R."/>
            <person name="Parker D."/>
            <person name="Parrish J."/>
            <person name="Pasternak S."/>
            <person name="Patel D."/>
            <person name="Pearce A.V."/>
            <person name="Pearson D.M."/>
            <person name="Pelan S.E."/>
            <person name="Perez L."/>
            <person name="Porter K.M."/>
            <person name="Ramsey Y."/>
            <person name="Reichwald K."/>
            <person name="Rhodes S."/>
            <person name="Ridler K.A."/>
            <person name="Schlessinger D."/>
            <person name="Schueler M.G."/>
            <person name="Sehra H.K."/>
            <person name="Shaw-Smith C."/>
            <person name="Shen H."/>
            <person name="Sheridan E.M."/>
            <person name="Shownkeen R."/>
            <person name="Skuce C.D."/>
            <person name="Smith M.L."/>
            <person name="Sotheran E.C."/>
            <person name="Steingruber H.E."/>
            <person name="Steward C.A."/>
            <person name="Storey R."/>
            <person name="Swann R.M."/>
            <person name="Swarbreck D."/>
            <person name="Tabor P.E."/>
            <person name="Taudien S."/>
            <person name="Taylor T."/>
            <person name="Teague B."/>
            <person name="Thomas K."/>
            <person name="Thorpe A."/>
            <person name="Timms K."/>
            <person name="Tracey A."/>
            <person name="Trevanion S."/>
            <person name="Tromans A.C."/>
            <person name="d'Urso M."/>
            <person name="Verduzco D."/>
            <person name="Villasana D."/>
            <person name="Waldron L."/>
            <person name="Wall M."/>
            <person name="Wang Q."/>
            <person name="Warren J."/>
            <person name="Warry G.L."/>
            <person name="Wei X."/>
            <person name="West A."/>
            <person name="Whitehead S.L."/>
            <person name="Whiteley M.N."/>
            <person name="Wilkinson J.E."/>
            <person name="Willey D.L."/>
            <person name="Williams G."/>
            <person name="Williams L."/>
            <person name="Williamson A."/>
            <person name="Williamson H."/>
            <person name="Wilming L."/>
            <person name="Woodmansey R.L."/>
            <person name="Wray P.W."/>
            <person name="Yen J."/>
            <person name="Zhang J."/>
            <person name="Zhou J."/>
            <person name="Zoghbi H."/>
            <person name="Zorilla S."/>
            <person name="Buck D."/>
            <person name="Reinhardt R."/>
            <person name="Poustka A."/>
            <person name="Rosenthal A."/>
            <person name="Lehrach H."/>
            <person name="Meindl A."/>
            <person name="Minx P.J."/>
            <person name="Hillier L.W."/>
            <person name="Willard H.F."/>
            <person name="Wilson R.K."/>
            <person name="Waterston R.H."/>
            <person name="Rice C.M."/>
            <person name="Vaudin M."/>
            <person name="Coulson A."/>
            <person name="Nelson D.L."/>
            <person name="Weinstock G."/>
            <person name="Sulston J.E."/>
            <person name="Durbin R."/>
            <person name="Hubbard T."/>
            <person name="Gibbs R.A."/>
            <person name="Beck S."/>
            <person name="Rogers J."/>
            <person name="Bentley D.R."/>
        </authorList>
    </citation>
    <scope>NUCLEOTIDE SEQUENCE [LARGE SCALE GENOMIC DNA]</scope>
</reference>
<evidence type="ECO:0000313" key="4">
    <source>
        <dbReference type="Proteomes" id="UP000005640"/>
    </source>
</evidence>
<gene>
    <name evidence="2" type="primary">CSF2RA</name>
</gene>
<dbReference type="AlphaFoldDB" id="A0A8Q3SIC6"/>
<evidence type="ECO:0000313" key="2">
    <source>
        <dbReference type="Ensembl" id="ENSP00000512496.1"/>
    </source>
</evidence>
<dbReference type="HGNC" id="HGNC:2435">
    <property type="gene designation" value="CSF2RA"/>
</dbReference>
<sequence>MLLLVTSLLLCELPHPAFLLIPEKSGKYGNLAEPSPRPLFRCPASGDPSGYLGPSAFHL</sequence>